<dbReference type="PANTHER" id="PTHR31642:SF294">
    <property type="entry name" value="ACETYLTRANSFERASE MATC1"/>
    <property type="match status" value="1"/>
</dbReference>
<dbReference type="InterPro" id="IPR023213">
    <property type="entry name" value="CAT-like_dom_sf"/>
</dbReference>
<proteinExistence type="predicted"/>
<dbReference type="Gene3D" id="3.30.559.10">
    <property type="entry name" value="Chloramphenicol acetyltransferase-like domain"/>
    <property type="match status" value="2"/>
</dbReference>
<dbReference type="EMBL" id="JAPDMQ010000266">
    <property type="protein sequence ID" value="KAK0528689.1"/>
    <property type="molecule type" value="Genomic_DNA"/>
</dbReference>
<evidence type="ECO:0000313" key="1">
    <source>
        <dbReference type="EMBL" id="KAK0528689.1"/>
    </source>
</evidence>
<organism evidence="1 2">
    <name type="scientific">Tilletia horrida</name>
    <dbReference type="NCBI Taxonomy" id="155126"/>
    <lineage>
        <taxon>Eukaryota</taxon>
        <taxon>Fungi</taxon>
        <taxon>Dikarya</taxon>
        <taxon>Basidiomycota</taxon>
        <taxon>Ustilaginomycotina</taxon>
        <taxon>Exobasidiomycetes</taxon>
        <taxon>Tilletiales</taxon>
        <taxon>Tilletiaceae</taxon>
        <taxon>Tilletia</taxon>
    </lineage>
</organism>
<dbReference type="AlphaFoldDB" id="A0AAN6G9J5"/>
<dbReference type="Pfam" id="PF02458">
    <property type="entry name" value="Transferase"/>
    <property type="match status" value="1"/>
</dbReference>
<dbReference type="GO" id="GO:0016747">
    <property type="term" value="F:acyltransferase activity, transferring groups other than amino-acyl groups"/>
    <property type="evidence" value="ECO:0007669"/>
    <property type="project" value="TreeGrafter"/>
</dbReference>
<comment type="caution">
    <text evidence="1">The sequence shown here is derived from an EMBL/GenBank/DDBJ whole genome shotgun (WGS) entry which is preliminary data.</text>
</comment>
<dbReference type="PANTHER" id="PTHR31642">
    <property type="entry name" value="TRICHOTHECENE 3-O-ACETYLTRANSFERASE"/>
    <property type="match status" value="1"/>
</dbReference>
<dbReference type="Proteomes" id="UP001176521">
    <property type="component" value="Unassembled WGS sequence"/>
</dbReference>
<gene>
    <name evidence="1" type="ORF">OC842_004481</name>
</gene>
<accession>A0AAN6G9J5</accession>
<dbReference type="InterPro" id="IPR050317">
    <property type="entry name" value="Plant_Fungal_Acyltransferase"/>
</dbReference>
<reference evidence="1" key="1">
    <citation type="journal article" date="2023" name="PhytoFront">
        <title>Draft Genome Resources of Seven Strains of Tilletia horrida, Causal Agent of Kernel Smut of Rice.</title>
        <authorList>
            <person name="Khanal S."/>
            <person name="Antony Babu S."/>
            <person name="Zhou X.G."/>
        </authorList>
    </citation>
    <scope>NUCLEOTIDE SEQUENCE</scope>
    <source>
        <strain evidence="1">TX3</strain>
    </source>
</reference>
<sequence length="519" mass="58112">MPSETGKFSQWTKVKPSLFDVSGAGRETIVLYGFILDGRLDLDILQHAWKKMCLAWPILTARLRKGHKSKRPADWHYFIPPASELLSVIEADMSERCSASKRSLVFEKIRSPVREYRPFAEALGLPEDRPSVVHGTRTTETKPKTRSSTMRMFAANAPLTIRHLFEEDRPVVTAKIMRFTDATSIGIAVPHVLADGPGAHEIIKAWASIANGRAPNIEPLAKLGQDCFASLAPGGPQATEQAALRARAGQAEIPAPPGWRAFNFRQALAFGARFFWDVLWTRPERTMENREVYLPPHYIDEVKAAVLSELEIKSAVEKAEFVSTSDIVTAIVLKKMCSLDARGPNDKRLVSFLYPVNLRWQPNAAEFVQLPSPYLHNAVLPISLPEQPIGELVHGLSIADVALQIRRALQRESQPEAIRRGLIWRLANAHKLLLFFRPSSFWIAGTNWRAMKLYDVSFEGVLDHSVSQPSATGRTLKVWNQTIADTPVRNVFCLTGDDPAGGIWLNMVLSQSQWDRIDF</sequence>
<name>A0AAN6G9J5_9BASI</name>
<protein>
    <submittedName>
        <fullName evidence="1">Uncharacterized protein</fullName>
    </submittedName>
</protein>
<evidence type="ECO:0000313" key="2">
    <source>
        <dbReference type="Proteomes" id="UP001176521"/>
    </source>
</evidence>
<keyword evidence="2" id="KW-1185">Reference proteome</keyword>